<dbReference type="Proteomes" id="UP000076603">
    <property type="component" value="Unassembled WGS sequence"/>
</dbReference>
<dbReference type="InterPro" id="IPR038296">
    <property type="entry name" value="ParD_sf"/>
</dbReference>
<reference evidence="1 2" key="1">
    <citation type="submission" date="2016-04" db="EMBL/GenBank/DDBJ databases">
        <title>Genome sequence of Clostridium magnum DSM 2767.</title>
        <authorList>
            <person name="Poehlein A."/>
            <person name="Uhlig R."/>
            <person name="Fischer R."/>
            <person name="Bahl H."/>
            <person name="Daniel R."/>
        </authorList>
    </citation>
    <scope>NUCLEOTIDE SEQUENCE [LARGE SCALE GENOMIC DNA]</scope>
    <source>
        <strain evidence="1 2">DSM 2767</strain>
    </source>
</reference>
<accession>A0A162QG48</accession>
<organism evidence="1 2">
    <name type="scientific">Clostridium magnum DSM 2767</name>
    <dbReference type="NCBI Taxonomy" id="1121326"/>
    <lineage>
        <taxon>Bacteria</taxon>
        <taxon>Bacillati</taxon>
        <taxon>Bacillota</taxon>
        <taxon>Clostridia</taxon>
        <taxon>Eubacteriales</taxon>
        <taxon>Clostridiaceae</taxon>
        <taxon>Clostridium</taxon>
    </lineage>
</organism>
<dbReference type="EMBL" id="LWAE01000017">
    <property type="protein sequence ID" value="KZL88501.1"/>
    <property type="molecule type" value="Genomic_DNA"/>
</dbReference>
<dbReference type="Gene3D" id="6.10.180.10">
    <property type="entry name" value="Antitoxin ParD"/>
    <property type="match status" value="1"/>
</dbReference>
<keyword evidence="2" id="KW-1185">Reference proteome</keyword>
<dbReference type="InterPro" id="IPR010985">
    <property type="entry name" value="Ribbon_hlx_hlx"/>
</dbReference>
<gene>
    <name evidence="1" type="ORF">CLMAG_61560</name>
</gene>
<comment type="caution">
    <text evidence="1">The sequence shown here is derived from an EMBL/GenBank/DDBJ whole genome shotgun (WGS) entry which is preliminary data.</text>
</comment>
<dbReference type="PATRIC" id="fig|1121326.3.peg.6222"/>
<dbReference type="RefSeq" id="WP_175562222.1">
    <property type="nucleotide sequence ID" value="NZ_FQXL01000046.1"/>
</dbReference>
<name>A0A162QG48_9CLOT</name>
<proteinExistence type="predicted"/>
<sequence length="48" mass="5595">MKTFPLYFEDAEHKKIKEAAEKEGKTIKDFIVAAIEDRIIRTNINNSK</sequence>
<protein>
    <submittedName>
        <fullName evidence="1">Uncharacterized protein</fullName>
    </submittedName>
</protein>
<dbReference type="SUPFAM" id="SSF47598">
    <property type="entry name" value="Ribbon-helix-helix"/>
    <property type="match status" value="1"/>
</dbReference>
<evidence type="ECO:0000313" key="1">
    <source>
        <dbReference type="EMBL" id="KZL88501.1"/>
    </source>
</evidence>
<dbReference type="STRING" id="1121326.CLMAG_61560"/>
<dbReference type="GO" id="GO:0006355">
    <property type="term" value="P:regulation of DNA-templated transcription"/>
    <property type="evidence" value="ECO:0007669"/>
    <property type="project" value="InterPro"/>
</dbReference>
<dbReference type="AlphaFoldDB" id="A0A162QG48"/>
<evidence type="ECO:0000313" key="2">
    <source>
        <dbReference type="Proteomes" id="UP000076603"/>
    </source>
</evidence>